<protein>
    <submittedName>
        <fullName evidence="2">Glycogen(starch) synthase</fullName>
    </submittedName>
</protein>
<proteinExistence type="predicted"/>
<evidence type="ECO:0000313" key="2">
    <source>
        <dbReference type="WBParaSite" id="EEL_0001015901-mRNA-1"/>
    </source>
</evidence>
<dbReference type="Gene3D" id="3.40.50.2000">
    <property type="entry name" value="Glycogen Phosphorylase B"/>
    <property type="match status" value="1"/>
</dbReference>
<accession>A0A0R3S5U0</accession>
<dbReference type="AlphaFoldDB" id="A0A0R3S5U0"/>
<dbReference type="STRING" id="1147741.A0A0R3S5U0"/>
<evidence type="ECO:0000313" key="1">
    <source>
        <dbReference type="Proteomes" id="UP000050640"/>
    </source>
</evidence>
<dbReference type="Proteomes" id="UP000050640">
    <property type="component" value="Unplaced"/>
</dbReference>
<dbReference type="WBParaSite" id="EEL_0001015901-mRNA-1">
    <property type="protein sequence ID" value="EEL_0001015901-mRNA-1"/>
    <property type="gene ID" value="EEL_0001015901"/>
</dbReference>
<organism evidence="1 2">
    <name type="scientific">Elaeophora elaphi</name>
    <dbReference type="NCBI Taxonomy" id="1147741"/>
    <lineage>
        <taxon>Eukaryota</taxon>
        <taxon>Metazoa</taxon>
        <taxon>Ecdysozoa</taxon>
        <taxon>Nematoda</taxon>
        <taxon>Chromadorea</taxon>
        <taxon>Rhabditida</taxon>
        <taxon>Spirurina</taxon>
        <taxon>Spiruromorpha</taxon>
        <taxon>Filarioidea</taxon>
        <taxon>Onchocercidae</taxon>
        <taxon>Elaeophora</taxon>
    </lineage>
</organism>
<reference evidence="2" key="1">
    <citation type="submission" date="2017-02" db="UniProtKB">
        <authorList>
            <consortium name="WormBaseParasite"/>
        </authorList>
    </citation>
    <scope>IDENTIFICATION</scope>
</reference>
<name>A0A0R3S5U0_9BILA</name>
<keyword evidence="1" id="KW-1185">Reference proteome</keyword>
<sequence>MSDLAAPQRRLSRRLTQTKIVKELSTLETTAIVEMDHGERARREGRFVFECSWEVANKGQSSIIFI</sequence>